<dbReference type="AlphaFoldDB" id="A0AAD6HGP8"/>
<reference evidence="2" key="2">
    <citation type="submission" date="2023-01" db="EMBL/GenBank/DDBJ databases">
        <authorList>
            <person name="Petersen C."/>
        </authorList>
    </citation>
    <scope>NUCLEOTIDE SEQUENCE</scope>
    <source>
        <strain evidence="2">IBT 17514</strain>
    </source>
</reference>
<evidence type="ECO:0000313" key="2">
    <source>
        <dbReference type="EMBL" id="KAJ5716281.1"/>
    </source>
</evidence>
<gene>
    <name evidence="2" type="ORF">N7493_008192</name>
</gene>
<organism evidence="2 3">
    <name type="scientific">Penicillium malachiteum</name>
    <dbReference type="NCBI Taxonomy" id="1324776"/>
    <lineage>
        <taxon>Eukaryota</taxon>
        <taxon>Fungi</taxon>
        <taxon>Dikarya</taxon>
        <taxon>Ascomycota</taxon>
        <taxon>Pezizomycotina</taxon>
        <taxon>Eurotiomycetes</taxon>
        <taxon>Eurotiomycetidae</taxon>
        <taxon>Eurotiales</taxon>
        <taxon>Aspergillaceae</taxon>
        <taxon>Penicillium</taxon>
    </lineage>
</organism>
<evidence type="ECO:0000256" key="1">
    <source>
        <dbReference type="SAM" id="Coils"/>
    </source>
</evidence>
<protein>
    <submittedName>
        <fullName evidence="2">Uncharacterized protein</fullName>
    </submittedName>
</protein>
<dbReference type="Proteomes" id="UP001215712">
    <property type="component" value="Unassembled WGS sequence"/>
</dbReference>
<sequence>MQKTKFEKKAAKRAAKKAAKEVQKAQADMESFLPGFLFGDSLSIDAYQAEIERLRALKAMLSKEEEDATASST</sequence>
<keyword evidence="1" id="KW-0175">Coiled coil</keyword>
<name>A0AAD6HGP8_9EURO</name>
<keyword evidence="3" id="KW-1185">Reference proteome</keyword>
<feature type="coiled-coil region" evidence="1">
    <location>
        <begin position="1"/>
        <end position="67"/>
    </location>
</feature>
<accession>A0AAD6HGP8</accession>
<proteinExistence type="predicted"/>
<evidence type="ECO:0000313" key="3">
    <source>
        <dbReference type="Proteomes" id="UP001215712"/>
    </source>
</evidence>
<reference evidence="2" key="1">
    <citation type="journal article" date="2023" name="IMA Fungus">
        <title>Comparative genomic study of the Penicillium genus elucidates a diverse pangenome and 15 lateral gene transfer events.</title>
        <authorList>
            <person name="Petersen C."/>
            <person name="Sorensen T."/>
            <person name="Nielsen M.R."/>
            <person name="Sondergaard T.E."/>
            <person name="Sorensen J.L."/>
            <person name="Fitzpatrick D.A."/>
            <person name="Frisvad J.C."/>
            <person name="Nielsen K.L."/>
        </authorList>
    </citation>
    <scope>NUCLEOTIDE SEQUENCE</scope>
    <source>
        <strain evidence="2">IBT 17514</strain>
    </source>
</reference>
<comment type="caution">
    <text evidence="2">The sequence shown here is derived from an EMBL/GenBank/DDBJ whole genome shotgun (WGS) entry which is preliminary data.</text>
</comment>
<dbReference type="EMBL" id="JAQJAN010000012">
    <property type="protein sequence ID" value="KAJ5716281.1"/>
    <property type="molecule type" value="Genomic_DNA"/>
</dbReference>